<evidence type="ECO:0000256" key="1">
    <source>
        <dbReference type="ARBA" id="ARBA00004477"/>
    </source>
</evidence>
<comment type="caution">
    <text evidence="18">The sequence shown here is derived from an EMBL/GenBank/DDBJ whole genome shotgun (WGS) entry which is preliminary data.</text>
</comment>
<keyword evidence="6 15" id="KW-0256">Endoplasmic reticulum</keyword>
<feature type="transmembrane region" description="Helical" evidence="15">
    <location>
        <begin position="117"/>
        <end position="140"/>
    </location>
</feature>
<evidence type="ECO:0000256" key="15">
    <source>
        <dbReference type="RuleBase" id="RU366005"/>
    </source>
</evidence>
<dbReference type="InterPro" id="IPR032456">
    <property type="entry name" value="Peptidase_M48_N"/>
</dbReference>
<proteinExistence type="inferred from homology"/>
<dbReference type="InterPro" id="IPR001915">
    <property type="entry name" value="Peptidase_M48"/>
</dbReference>
<dbReference type="InterPro" id="IPR027057">
    <property type="entry name" value="CAXX_Prtase_1"/>
</dbReference>
<feature type="transmembrane region" description="Helical" evidence="15">
    <location>
        <begin position="189"/>
        <end position="216"/>
    </location>
</feature>
<keyword evidence="9 15" id="KW-0482">Metalloprotease</keyword>
<keyword evidence="10 15" id="KW-0472">Membrane</keyword>
<feature type="transmembrane region" description="Helical" evidence="15">
    <location>
        <begin position="336"/>
        <end position="358"/>
    </location>
</feature>
<evidence type="ECO:0000256" key="7">
    <source>
        <dbReference type="ARBA" id="ARBA00022833"/>
    </source>
</evidence>
<evidence type="ECO:0000256" key="14">
    <source>
        <dbReference type="PIRSR" id="PIRSR627057-2"/>
    </source>
</evidence>
<evidence type="ECO:0000313" key="19">
    <source>
        <dbReference type="Proteomes" id="UP001265746"/>
    </source>
</evidence>
<dbReference type="Gene3D" id="3.30.2010.10">
    <property type="entry name" value="Metalloproteases ('zincins'), catalytic domain"/>
    <property type="match status" value="1"/>
</dbReference>
<evidence type="ECO:0000256" key="8">
    <source>
        <dbReference type="ARBA" id="ARBA00022989"/>
    </source>
</evidence>
<evidence type="ECO:0000313" key="18">
    <source>
        <dbReference type="EMBL" id="KAK2602510.1"/>
    </source>
</evidence>
<dbReference type="AlphaFoldDB" id="A0AAD9W035"/>
<organism evidence="18 19">
    <name type="scientific">Phomopsis amygdali</name>
    <name type="common">Fusicoccum amygdali</name>
    <dbReference type="NCBI Taxonomy" id="1214568"/>
    <lineage>
        <taxon>Eukaryota</taxon>
        <taxon>Fungi</taxon>
        <taxon>Dikarya</taxon>
        <taxon>Ascomycota</taxon>
        <taxon>Pezizomycotina</taxon>
        <taxon>Sordariomycetes</taxon>
        <taxon>Sordariomycetidae</taxon>
        <taxon>Diaporthales</taxon>
        <taxon>Diaporthaceae</taxon>
        <taxon>Diaporthe</taxon>
    </lineage>
</organism>
<feature type="transmembrane region" description="Helical" evidence="15">
    <location>
        <begin position="160"/>
        <end position="182"/>
    </location>
</feature>
<feature type="transmembrane region" description="Helical" evidence="15">
    <location>
        <begin position="304"/>
        <end position="324"/>
    </location>
</feature>
<feature type="domain" description="Peptidase M48" evidence="16">
    <location>
        <begin position="223"/>
        <end position="425"/>
    </location>
</feature>
<evidence type="ECO:0000256" key="9">
    <source>
        <dbReference type="ARBA" id="ARBA00023049"/>
    </source>
</evidence>
<evidence type="ECO:0000256" key="13">
    <source>
        <dbReference type="PIRSR" id="PIRSR627057-1"/>
    </source>
</evidence>
<feature type="active site" evidence="13">
    <location>
        <position position="292"/>
    </location>
</feature>
<evidence type="ECO:0000259" key="16">
    <source>
        <dbReference type="Pfam" id="PF01435"/>
    </source>
</evidence>
<feature type="binding site" evidence="14">
    <location>
        <position position="370"/>
    </location>
    <ligand>
        <name>Zn(2+)</name>
        <dbReference type="ChEBI" id="CHEBI:29105"/>
        <note>catalytic</note>
    </ligand>
</feature>
<protein>
    <recommendedName>
        <fullName evidence="15">CAAX prenyl protease</fullName>
        <ecNumber evidence="15">3.4.24.84</ecNumber>
    </recommendedName>
</protein>
<evidence type="ECO:0000256" key="12">
    <source>
        <dbReference type="ARBA" id="ARBA00060927"/>
    </source>
</evidence>
<keyword evidence="5 15" id="KW-0378">Hydrolase</keyword>
<evidence type="ECO:0000259" key="17">
    <source>
        <dbReference type="Pfam" id="PF16491"/>
    </source>
</evidence>
<accession>A0AAD9W035</accession>
<keyword evidence="7 14" id="KW-0862">Zinc</keyword>
<evidence type="ECO:0000256" key="6">
    <source>
        <dbReference type="ARBA" id="ARBA00022824"/>
    </source>
</evidence>
<comment type="cofactor">
    <cofactor evidence="14 15">
        <name>Zn(2+)</name>
        <dbReference type="ChEBI" id="CHEBI:29105"/>
    </cofactor>
    <text evidence="14 15">Binds 1 zinc ion per subunit.</text>
</comment>
<evidence type="ECO:0000256" key="5">
    <source>
        <dbReference type="ARBA" id="ARBA00022801"/>
    </source>
</evidence>
<comment type="catalytic activity">
    <reaction evidence="11 15">
        <text>Hydrolyzes the peptide bond -P2-(S-farnesyl or geranylgeranyl)C-P1'-P2'-P3'-COOH where P1' and P2' are amino acids with aliphatic side chains and P3' is any C-terminal residue.</text>
        <dbReference type="EC" id="3.4.24.84"/>
    </reaction>
</comment>
<dbReference type="GO" id="GO:0071586">
    <property type="term" value="P:CAAX-box protein processing"/>
    <property type="evidence" value="ECO:0007669"/>
    <property type="project" value="UniProtKB-UniRule"/>
</dbReference>
<evidence type="ECO:0000256" key="11">
    <source>
        <dbReference type="ARBA" id="ARBA00044456"/>
    </source>
</evidence>
<dbReference type="FunFam" id="3.30.2010.10:FF:000002">
    <property type="entry name" value="CAAX prenyl protease"/>
    <property type="match status" value="1"/>
</dbReference>
<feature type="transmembrane region" description="Helical" evidence="15">
    <location>
        <begin position="12"/>
        <end position="32"/>
    </location>
</feature>
<dbReference type="EC" id="3.4.24.84" evidence="15"/>
<evidence type="ECO:0000256" key="4">
    <source>
        <dbReference type="ARBA" id="ARBA00022723"/>
    </source>
</evidence>
<keyword evidence="4 14" id="KW-0479">Metal-binding</keyword>
<dbReference type="Proteomes" id="UP001265746">
    <property type="component" value="Unassembled WGS sequence"/>
</dbReference>
<dbReference type="CDD" id="cd07343">
    <property type="entry name" value="M48A_Zmpste24p_like"/>
    <property type="match status" value="1"/>
</dbReference>
<evidence type="ECO:0000256" key="3">
    <source>
        <dbReference type="ARBA" id="ARBA00022692"/>
    </source>
</evidence>
<evidence type="ECO:0000256" key="10">
    <source>
        <dbReference type="ARBA" id="ARBA00023136"/>
    </source>
</evidence>
<keyword evidence="3 15" id="KW-0812">Transmembrane</keyword>
<feature type="domain" description="CAAX prenyl protease 1 N-terminal" evidence="17">
    <location>
        <begin position="34"/>
        <end position="218"/>
    </location>
</feature>
<dbReference type="GO" id="GO:0004222">
    <property type="term" value="F:metalloendopeptidase activity"/>
    <property type="evidence" value="ECO:0007669"/>
    <property type="project" value="UniProtKB-UniRule"/>
</dbReference>
<comment type="function">
    <text evidence="15">Proteolytically removes the C-terminal three residues of farnesylated proteins.</text>
</comment>
<keyword evidence="2 15" id="KW-0645">Protease</keyword>
<dbReference type="EMBL" id="JAUJFL010000005">
    <property type="protein sequence ID" value="KAK2602510.1"/>
    <property type="molecule type" value="Genomic_DNA"/>
</dbReference>
<feature type="active site" description="Proton donor" evidence="13">
    <location>
        <position position="374"/>
    </location>
</feature>
<feature type="binding site" evidence="14">
    <location>
        <position position="295"/>
    </location>
    <ligand>
        <name>Zn(2+)</name>
        <dbReference type="ChEBI" id="CHEBI:29105"/>
        <note>catalytic</note>
    </ligand>
</feature>
<keyword evidence="8 15" id="KW-1133">Transmembrane helix</keyword>
<dbReference type="Pfam" id="PF01435">
    <property type="entry name" value="Peptidase_M48"/>
    <property type="match status" value="1"/>
</dbReference>
<comment type="similarity">
    <text evidence="12 15">Belongs to the peptidase M48A family.</text>
</comment>
<reference evidence="18" key="1">
    <citation type="submission" date="2023-06" db="EMBL/GenBank/DDBJ databases">
        <authorList>
            <person name="Noh H."/>
        </authorList>
    </citation>
    <scope>NUCLEOTIDE SEQUENCE</scope>
    <source>
        <strain evidence="18">DUCC20226</strain>
    </source>
</reference>
<name>A0AAD9W035_PHOAM</name>
<dbReference type="Pfam" id="PF16491">
    <property type="entry name" value="Peptidase_M48_N"/>
    <property type="match status" value="1"/>
</dbReference>
<feature type="binding site" evidence="14">
    <location>
        <position position="291"/>
    </location>
    <ligand>
        <name>Zn(2+)</name>
        <dbReference type="ChEBI" id="CHEBI:29105"/>
        <note>catalytic</note>
    </ligand>
</feature>
<sequence>MWTFLDRPLFPWKKLIIGFSVAQYLFEGFLSLRQYQVLKKTKPPKVLEHEISQETYDKSQAYGRAKAKFQLVNGIWGQVTNIAFIHFDVLPKIWSWTGDLLLRFAPARFSGEISHSIAFVLAFTVIHQLLSLPASVYNTFVLEEKFGFNKQTPQLFVTDLIKSLGLTVVLTPPILAAFLAIIQKTGDKFFYYLWMFGAGLQVVMITIWPIVIMPLFNKLTPLEPGKLKTGVEALAAKLKFPLNELYVIDGSKRSAHSNAYFFGMPWKKHIVIYDTLIEKSETQEVVAVLAHELGHWSLGHTTRLFGISQFHFFYIFSLFSVFINNQSLYADFGFNAVKPIIVGFILFSDVLAPMDVFIKLGMNVLSRRYEFQADAFACDLGYSAELAKSLIKLQIQNLSTMDADPMFASYHFSHPILSERLKALNWQPTTKVAVVDEKDGVAKATGRDEL</sequence>
<keyword evidence="19" id="KW-1185">Reference proteome</keyword>
<dbReference type="GO" id="GO:0046872">
    <property type="term" value="F:metal ion binding"/>
    <property type="evidence" value="ECO:0007669"/>
    <property type="project" value="UniProtKB-UniRule"/>
</dbReference>
<comment type="subcellular location">
    <subcellularLocation>
        <location evidence="1 15">Endoplasmic reticulum membrane</location>
        <topology evidence="1 15">Multi-pass membrane protein</topology>
    </subcellularLocation>
</comment>
<dbReference type="GO" id="GO:0005789">
    <property type="term" value="C:endoplasmic reticulum membrane"/>
    <property type="evidence" value="ECO:0007669"/>
    <property type="project" value="UniProtKB-SubCell"/>
</dbReference>
<dbReference type="PANTHER" id="PTHR10120">
    <property type="entry name" value="CAAX PRENYL PROTEASE 1"/>
    <property type="match status" value="1"/>
</dbReference>
<evidence type="ECO:0000256" key="2">
    <source>
        <dbReference type="ARBA" id="ARBA00022670"/>
    </source>
</evidence>
<gene>
    <name evidence="18" type="ORF">N8I77_009035</name>
</gene>